<dbReference type="HOGENOM" id="CLU_000604_1_2_9"/>
<dbReference type="EMBL" id="CP001145">
    <property type="protein sequence ID" value="ACI17816.1"/>
    <property type="molecule type" value="Genomic_DNA"/>
</dbReference>
<dbReference type="PANTHER" id="PTHR42939:SF1">
    <property type="entry name" value="ABC TRANSPORTER ATP-BINDING PROTEIN ALBC-RELATED"/>
    <property type="match status" value="1"/>
</dbReference>
<dbReference type="Gene3D" id="3.40.50.300">
    <property type="entry name" value="P-loop containing nucleotide triphosphate hydrolases"/>
    <property type="match status" value="1"/>
</dbReference>
<dbReference type="eggNOG" id="COG1131">
    <property type="taxonomic scope" value="Bacteria"/>
</dbReference>
<dbReference type="PROSITE" id="PS50893">
    <property type="entry name" value="ABC_TRANSPORTER_2"/>
    <property type="match status" value="1"/>
</dbReference>
<dbReference type="InterPro" id="IPR027417">
    <property type="entry name" value="P-loop_NTPase"/>
</dbReference>
<keyword evidence="3 5" id="KW-0067">ATP-binding</keyword>
<dbReference type="InterPro" id="IPR003439">
    <property type="entry name" value="ABC_transporter-like_ATP-bd"/>
</dbReference>
<dbReference type="InterPro" id="IPR003593">
    <property type="entry name" value="AAA+_ATPase"/>
</dbReference>
<name>B5Y6I4_COPPD</name>
<protein>
    <submittedName>
        <fullName evidence="5">ABC transporter ATP-binding protein</fullName>
    </submittedName>
</protein>
<dbReference type="SMART" id="SM00382">
    <property type="entry name" value="AAA"/>
    <property type="match status" value="1"/>
</dbReference>
<dbReference type="CDD" id="cd03230">
    <property type="entry name" value="ABC_DR_subfamily_A"/>
    <property type="match status" value="1"/>
</dbReference>
<dbReference type="SUPFAM" id="SSF52540">
    <property type="entry name" value="P-loop containing nucleoside triphosphate hydrolases"/>
    <property type="match status" value="1"/>
</dbReference>
<evidence type="ECO:0000259" key="4">
    <source>
        <dbReference type="PROSITE" id="PS50893"/>
    </source>
</evidence>
<keyword evidence="2" id="KW-0547">Nucleotide-binding</keyword>
<evidence type="ECO:0000313" key="6">
    <source>
        <dbReference type="Proteomes" id="UP000001732"/>
    </source>
</evidence>
<dbReference type="GO" id="GO:0016887">
    <property type="term" value="F:ATP hydrolysis activity"/>
    <property type="evidence" value="ECO:0007669"/>
    <property type="project" value="InterPro"/>
</dbReference>
<proteinExistence type="predicted"/>
<gene>
    <name evidence="5" type="ordered locus">COPRO5265_0009</name>
</gene>
<sequence>MIELTGVTKIYRSGVKAVDNLSLTVQSGELFGFIGPNGAGKSTTIKMMVGLLEPTSGSIKIDGYDIRTQPLEVKKSIAYVPDNPDIYEKLTGIEYLNFIADVYDVPSHLRQERLNYLLDAFDMTNAIGGLIEGYSHGMRQKTVLIGALLHNPSVWILDEPMVGLDPRSAFQLKKMMREHCDQGHTVFFSTHVLEVAERLCDRIGIIDRGRLVACGTLEELRHGQRNESLEELFLQLTDEETVQGAQSEQQ</sequence>
<dbReference type="GO" id="GO:0005524">
    <property type="term" value="F:ATP binding"/>
    <property type="evidence" value="ECO:0007669"/>
    <property type="project" value="UniProtKB-KW"/>
</dbReference>
<dbReference type="InterPro" id="IPR051782">
    <property type="entry name" value="ABC_Transporter_VariousFunc"/>
</dbReference>
<dbReference type="Pfam" id="PF00005">
    <property type="entry name" value="ABC_tran"/>
    <property type="match status" value="1"/>
</dbReference>
<dbReference type="Proteomes" id="UP000001732">
    <property type="component" value="Chromosome"/>
</dbReference>
<dbReference type="AlphaFoldDB" id="B5Y6I4"/>
<keyword evidence="1" id="KW-0813">Transport</keyword>
<accession>B5Y6I4</accession>
<reference evidence="6" key="1">
    <citation type="submission" date="2008-08" db="EMBL/GenBank/DDBJ databases">
        <title>The complete genome sequence of Coprothermobacter proteolyticus strain ATCC 5245 / DSM 5265 / BT.</title>
        <authorList>
            <person name="Dodson R.J."/>
            <person name="Durkin A.S."/>
            <person name="Wu M."/>
            <person name="Eisen J."/>
            <person name="Sutton G."/>
        </authorList>
    </citation>
    <scope>NUCLEOTIDE SEQUENCE [LARGE SCALE GENOMIC DNA]</scope>
    <source>
        <strain evidence="6">ATCC 35245 / DSM 5265 / OCM 4 / BT</strain>
    </source>
</reference>
<evidence type="ECO:0000256" key="2">
    <source>
        <dbReference type="ARBA" id="ARBA00022741"/>
    </source>
</evidence>
<keyword evidence="6" id="KW-1185">Reference proteome</keyword>
<dbReference type="OrthoDB" id="9775135at2"/>
<evidence type="ECO:0000256" key="3">
    <source>
        <dbReference type="ARBA" id="ARBA00022840"/>
    </source>
</evidence>
<dbReference type="KEGG" id="cpo:COPRO5265_0009"/>
<dbReference type="STRING" id="309798.COPRO5265_0009"/>
<evidence type="ECO:0000313" key="5">
    <source>
        <dbReference type="EMBL" id="ACI17816.1"/>
    </source>
</evidence>
<reference evidence="5 6" key="2">
    <citation type="journal article" date="2014" name="Genome Announc.">
        <title>Complete Genome Sequence of Coprothermobacter proteolyticus DSM 5265.</title>
        <authorList>
            <person name="Alexiev A."/>
            <person name="Coil D.A."/>
            <person name="Badger J.H."/>
            <person name="Enticknap J."/>
            <person name="Ward N."/>
            <person name="Robb F.T."/>
            <person name="Eisen J.A."/>
        </authorList>
    </citation>
    <scope>NUCLEOTIDE SEQUENCE [LARGE SCALE GENOMIC DNA]</scope>
    <source>
        <strain evidence="6">ATCC 35245 / DSM 5265 / OCM 4 / BT</strain>
    </source>
</reference>
<dbReference type="PANTHER" id="PTHR42939">
    <property type="entry name" value="ABC TRANSPORTER ATP-BINDING PROTEIN ALBC-RELATED"/>
    <property type="match status" value="1"/>
</dbReference>
<feature type="domain" description="ABC transporter" evidence="4">
    <location>
        <begin position="2"/>
        <end position="233"/>
    </location>
</feature>
<dbReference type="RefSeq" id="WP_012544468.1">
    <property type="nucleotide sequence ID" value="NC_011295.1"/>
</dbReference>
<organism evidence="5 6">
    <name type="scientific">Coprothermobacter proteolyticus (strain ATCC 35245 / DSM 5265 / OCM 4 / BT)</name>
    <dbReference type="NCBI Taxonomy" id="309798"/>
    <lineage>
        <taxon>Bacteria</taxon>
        <taxon>Pseudomonadati</taxon>
        <taxon>Coprothermobacterota</taxon>
        <taxon>Coprothermobacteria</taxon>
        <taxon>Coprothermobacterales</taxon>
        <taxon>Coprothermobacteraceae</taxon>
        <taxon>Coprothermobacter</taxon>
    </lineage>
</organism>
<evidence type="ECO:0000256" key="1">
    <source>
        <dbReference type="ARBA" id="ARBA00022448"/>
    </source>
</evidence>